<evidence type="ECO:0000256" key="2">
    <source>
        <dbReference type="SAM" id="Coils"/>
    </source>
</evidence>
<feature type="region of interest" description="Disordered" evidence="3">
    <location>
        <begin position="38"/>
        <end position="64"/>
    </location>
</feature>
<proteinExistence type="inferred from homology"/>
<feature type="region of interest" description="Disordered" evidence="3">
    <location>
        <begin position="262"/>
        <end position="284"/>
    </location>
</feature>
<dbReference type="STRING" id="1344416.A0A139AIX6"/>
<dbReference type="SMART" id="SM00313">
    <property type="entry name" value="PXA"/>
    <property type="match status" value="1"/>
</dbReference>
<feature type="compositionally biased region" description="Polar residues" evidence="3">
    <location>
        <begin position="41"/>
        <end position="51"/>
    </location>
</feature>
<organism evidence="5 6">
    <name type="scientific">Gonapodya prolifera (strain JEL478)</name>
    <name type="common">Monoblepharis prolifera</name>
    <dbReference type="NCBI Taxonomy" id="1344416"/>
    <lineage>
        <taxon>Eukaryota</taxon>
        <taxon>Fungi</taxon>
        <taxon>Fungi incertae sedis</taxon>
        <taxon>Chytridiomycota</taxon>
        <taxon>Chytridiomycota incertae sedis</taxon>
        <taxon>Monoblepharidomycetes</taxon>
        <taxon>Monoblepharidales</taxon>
        <taxon>Gonapodyaceae</taxon>
        <taxon>Gonapodya</taxon>
    </lineage>
</organism>
<accession>A0A139AIX6</accession>
<dbReference type="GO" id="GO:0035091">
    <property type="term" value="F:phosphatidylinositol binding"/>
    <property type="evidence" value="ECO:0007669"/>
    <property type="project" value="TreeGrafter"/>
</dbReference>
<keyword evidence="2" id="KW-0175">Coiled coil</keyword>
<dbReference type="PROSITE" id="PS51207">
    <property type="entry name" value="PXA"/>
    <property type="match status" value="1"/>
</dbReference>
<dbReference type="InterPro" id="IPR003114">
    <property type="entry name" value="Phox_assoc"/>
</dbReference>
<gene>
    <name evidence="5" type="ORF">M427DRAFT_283142</name>
</gene>
<evidence type="ECO:0000256" key="1">
    <source>
        <dbReference type="ARBA" id="ARBA00010883"/>
    </source>
</evidence>
<keyword evidence="6" id="KW-1185">Reference proteome</keyword>
<dbReference type="OMA" id="PEEEWIT"/>
<dbReference type="Pfam" id="PF02194">
    <property type="entry name" value="PXA"/>
    <property type="match status" value="1"/>
</dbReference>
<dbReference type="PANTHER" id="PTHR22775">
    <property type="entry name" value="SORTING NEXIN"/>
    <property type="match status" value="1"/>
</dbReference>
<dbReference type="OrthoDB" id="5582218at2759"/>
<feature type="domain" description="PXA" evidence="4">
    <location>
        <begin position="76"/>
        <end position="251"/>
    </location>
</feature>
<name>A0A139AIX6_GONPJ</name>
<dbReference type="EMBL" id="KQ965750">
    <property type="protein sequence ID" value="KXS16740.1"/>
    <property type="molecule type" value="Genomic_DNA"/>
</dbReference>
<evidence type="ECO:0000256" key="3">
    <source>
        <dbReference type="SAM" id="MobiDB-lite"/>
    </source>
</evidence>
<reference evidence="5 6" key="1">
    <citation type="journal article" date="2015" name="Genome Biol. Evol.">
        <title>Phylogenomic analyses indicate that early fungi evolved digesting cell walls of algal ancestors of land plants.</title>
        <authorList>
            <person name="Chang Y."/>
            <person name="Wang S."/>
            <person name="Sekimoto S."/>
            <person name="Aerts A.L."/>
            <person name="Choi C."/>
            <person name="Clum A."/>
            <person name="LaButti K.M."/>
            <person name="Lindquist E.A."/>
            <person name="Yee Ngan C."/>
            <person name="Ohm R.A."/>
            <person name="Salamov A.A."/>
            <person name="Grigoriev I.V."/>
            <person name="Spatafora J.W."/>
            <person name="Berbee M.L."/>
        </authorList>
    </citation>
    <scope>NUCLEOTIDE SEQUENCE [LARGE SCALE GENOMIC DNA]</scope>
    <source>
        <strain evidence="5 6">JEL478</strain>
    </source>
</reference>
<dbReference type="Pfam" id="PF08628">
    <property type="entry name" value="Nexin_C"/>
    <property type="match status" value="1"/>
</dbReference>
<dbReference type="AlphaFoldDB" id="A0A139AIX6"/>
<sequence>MHTAPSSTQQQTPGSVPRRLQSVQAAFEYFCRTINPPPFTSLGSQRAQTEQNDSKSEAMDPRPIGEDVNQRRARTHSILDVQLQALTFLVIRDFVQGWYYAHISTDDEFMKEVVRAIARVARELESRFEKVDFIQLFTLDLPRVLSNHLADYRLARRRSETLYAGALSTEDVFDALQPHFAMRGPAAEQSYLSGVADLLVTSLLPRRDAESDSVRYILREIISGKLVTRALDSLCDPETINDIIQKCFNVSDGPSPQAFPFSDTETSTNRFNPGADPPPTTGTAHMTNTTPISTTDSVVRASAGVKSQTSLLEKGPQSSLLRSISTTFPRPTSGVIRKATAAELTASENVGESEPAVQPTIQFVHPPRPSTPEPSSSPLQFFADLIPRFLHTIGAVGNASAAYLILPIAAHGKSAASNLFAILGLASFLVSKIRRGLTDAGVLSPTENAVEVPEDKIQIKRWRAGRLIPGLRQSSQEQVPNLLITPAYRNSSLHLTTEIHHGASPPRHLDSFLGSRWDAAPRNGEGSGSSPFTQLFVPNERRQILPADDVFQFDEPSSLSVPPSALLSPSLPGAWVDVPVVHSEEGSPLVLPAISEQIQALIADYRTLVDGEAFGPLDVKEESAYSYAERCQRDELRYTDSRLEKSWLEFLGEVVEWREKGWWVWNQVMFFVVPMVRWVFGKGLNRLIIRSVHRALSERTAALIIRSIRMGVWPGGRLADRKDAIKRTEREKSELRLRVRDLMREKIPAAISTVLGPTLTECCIDDIHGSLQNARINRHLVFVVIDIILRYLFPEEV</sequence>
<feature type="coiled-coil region" evidence="2">
    <location>
        <begin position="718"/>
        <end position="745"/>
    </location>
</feature>
<dbReference type="Proteomes" id="UP000070544">
    <property type="component" value="Unassembled WGS sequence"/>
</dbReference>
<comment type="similarity">
    <text evidence="1">Belongs to the sorting nexin family.</text>
</comment>
<dbReference type="PANTHER" id="PTHR22775:SF3">
    <property type="entry name" value="SORTING NEXIN-13"/>
    <property type="match status" value="1"/>
</dbReference>
<evidence type="ECO:0000259" key="4">
    <source>
        <dbReference type="PROSITE" id="PS51207"/>
    </source>
</evidence>
<dbReference type="InterPro" id="IPR013937">
    <property type="entry name" value="Sorting_nexin_C"/>
</dbReference>
<evidence type="ECO:0000313" key="6">
    <source>
        <dbReference type="Proteomes" id="UP000070544"/>
    </source>
</evidence>
<feature type="compositionally biased region" description="Basic and acidic residues" evidence="3">
    <location>
        <begin position="52"/>
        <end position="64"/>
    </location>
</feature>
<protein>
    <submittedName>
        <fullName evidence="5">PXA-domain-containing protein</fullName>
    </submittedName>
</protein>
<evidence type="ECO:0000313" key="5">
    <source>
        <dbReference type="EMBL" id="KXS16740.1"/>
    </source>
</evidence>